<name>A0A0F5YFB0_9CYAN</name>
<dbReference type="PATRIC" id="fig|1637645.4.peg.302"/>
<evidence type="ECO:0000259" key="7">
    <source>
        <dbReference type="PROSITE" id="PS50075"/>
    </source>
</evidence>
<accession>A0A0F5YFB0</accession>
<dbReference type="GO" id="GO:0000035">
    <property type="term" value="F:acyl binding"/>
    <property type="evidence" value="ECO:0007669"/>
    <property type="project" value="TreeGrafter"/>
</dbReference>
<sequence length="85" mass="9867">MFLQLRRVLAEESGVDEEDVNLDSHLVDDLALDDTWGLQILELFMAIGEEFEIEISDYEAEKIGLTVRELLDYLYQKINDTTKTK</sequence>
<keyword evidence="6" id="KW-0275">Fatty acid biosynthesis</keyword>
<dbReference type="SUPFAM" id="SSF47336">
    <property type="entry name" value="ACP-like"/>
    <property type="match status" value="1"/>
</dbReference>
<feature type="domain" description="Carrier" evidence="7">
    <location>
        <begin position="1"/>
        <end position="78"/>
    </location>
</feature>
<dbReference type="PANTHER" id="PTHR20863">
    <property type="entry name" value="ACYL CARRIER PROTEIN"/>
    <property type="match status" value="1"/>
</dbReference>
<protein>
    <recommendedName>
        <fullName evidence="7">Carrier domain-containing protein</fullName>
    </recommendedName>
</protein>
<dbReference type="PANTHER" id="PTHR20863:SF76">
    <property type="entry name" value="CARRIER DOMAIN-CONTAINING PROTEIN"/>
    <property type="match status" value="1"/>
</dbReference>
<organism evidence="8 9">
    <name type="scientific">Limnoraphis robusta CS-951</name>
    <dbReference type="NCBI Taxonomy" id="1637645"/>
    <lineage>
        <taxon>Bacteria</taxon>
        <taxon>Bacillati</taxon>
        <taxon>Cyanobacteriota</taxon>
        <taxon>Cyanophyceae</taxon>
        <taxon>Oscillatoriophycideae</taxon>
        <taxon>Oscillatoriales</taxon>
        <taxon>Sirenicapillariaceae</taxon>
        <taxon>Limnoraphis</taxon>
    </lineage>
</organism>
<dbReference type="GO" id="GO:0009245">
    <property type="term" value="P:lipid A biosynthetic process"/>
    <property type="evidence" value="ECO:0007669"/>
    <property type="project" value="TreeGrafter"/>
</dbReference>
<evidence type="ECO:0000313" key="9">
    <source>
        <dbReference type="Proteomes" id="UP000033607"/>
    </source>
</evidence>
<dbReference type="InterPro" id="IPR003231">
    <property type="entry name" value="ACP"/>
</dbReference>
<dbReference type="Proteomes" id="UP000033607">
    <property type="component" value="Unassembled WGS sequence"/>
</dbReference>
<keyword evidence="1" id="KW-0596">Phosphopantetheine</keyword>
<dbReference type="GO" id="GO:0005829">
    <property type="term" value="C:cytosol"/>
    <property type="evidence" value="ECO:0007669"/>
    <property type="project" value="TreeGrafter"/>
</dbReference>
<keyword evidence="3" id="KW-0597">Phosphoprotein</keyword>
<dbReference type="InterPro" id="IPR036736">
    <property type="entry name" value="ACP-like_sf"/>
</dbReference>
<evidence type="ECO:0000256" key="3">
    <source>
        <dbReference type="ARBA" id="ARBA00022553"/>
    </source>
</evidence>
<comment type="caution">
    <text evidence="8">The sequence shown here is derived from an EMBL/GenBank/DDBJ whole genome shotgun (WGS) entry which is preliminary data.</text>
</comment>
<evidence type="ECO:0000256" key="6">
    <source>
        <dbReference type="ARBA" id="ARBA00023160"/>
    </source>
</evidence>
<reference evidence="8 9" key="1">
    <citation type="submission" date="2015-06" db="EMBL/GenBank/DDBJ databases">
        <title>Draft genome assembly of filamentous brackish cyanobacterium Limnoraphis robusta strain CS-951.</title>
        <authorList>
            <person name="Willis A."/>
            <person name="Parks M."/>
            <person name="Burford M.A."/>
        </authorList>
    </citation>
    <scope>NUCLEOTIDE SEQUENCE [LARGE SCALE GENOMIC DNA]</scope>
    <source>
        <strain evidence="8 9">CS-951</strain>
    </source>
</reference>
<dbReference type="OrthoDB" id="9804551at2"/>
<gene>
    <name evidence="8" type="ORF">WN50_13620</name>
</gene>
<evidence type="ECO:0000256" key="5">
    <source>
        <dbReference type="ARBA" id="ARBA00023098"/>
    </source>
</evidence>
<dbReference type="InterPro" id="IPR009081">
    <property type="entry name" value="PP-bd_ACP"/>
</dbReference>
<evidence type="ECO:0000256" key="4">
    <source>
        <dbReference type="ARBA" id="ARBA00022832"/>
    </source>
</evidence>
<evidence type="ECO:0000256" key="2">
    <source>
        <dbReference type="ARBA" id="ARBA00022516"/>
    </source>
</evidence>
<dbReference type="Pfam" id="PF00550">
    <property type="entry name" value="PP-binding"/>
    <property type="match status" value="1"/>
</dbReference>
<dbReference type="Gene3D" id="1.10.1200.10">
    <property type="entry name" value="ACP-like"/>
    <property type="match status" value="1"/>
</dbReference>
<keyword evidence="4" id="KW-0276">Fatty acid metabolism</keyword>
<dbReference type="GO" id="GO:0000036">
    <property type="term" value="F:acyl carrier activity"/>
    <property type="evidence" value="ECO:0007669"/>
    <property type="project" value="TreeGrafter"/>
</dbReference>
<keyword evidence="2" id="KW-0444">Lipid biosynthesis</keyword>
<evidence type="ECO:0000313" key="8">
    <source>
        <dbReference type="EMBL" id="KKD37574.1"/>
    </source>
</evidence>
<proteinExistence type="predicted"/>
<dbReference type="AlphaFoldDB" id="A0A0F5YFB0"/>
<dbReference type="PROSITE" id="PS50075">
    <property type="entry name" value="CARRIER"/>
    <property type="match status" value="1"/>
</dbReference>
<keyword evidence="5" id="KW-0443">Lipid metabolism</keyword>
<dbReference type="GO" id="GO:0016020">
    <property type="term" value="C:membrane"/>
    <property type="evidence" value="ECO:0007669"/>
    <property type="project" value="GOC"/>
</dbReference>
<evidence type="ECO:0000256" key="1">
    <source>
        <dbReference type="ARBA" id="ARBA00022450"/>
    </source>
</evidence>
<dbReference type="EMBL" id="LATL02000016">
    <property type="protein sequence ID" value="KKD37574.1"/>
    <property type="molecule type" value="Genomic_DNA"/>
</dbReference>